<evidence type="ECO:0000313" key="3">
    <source>
        <dbReference type="EMBL" id="REC63113.1"/>
    </source>
</evidence>
<dbReference type="Proteomes" id="UP000256686">
    <property type="component" value="Unassembled WGS sequence"/>
</dbReference>
<sequence length="404" mass="46918">MKFDMNITFIGGLFPEKNIDFFRVHSKGIFQYAADVMQKNIIEGLENNNQKINIITVPFLGDFPKSYDLQYVNEERFLENKKPIHQLGFKNIKFFNEISKYKALKQAIKKQFIVEQNPVDAIVIYGVFSYFLKITTFIKQVLPNVKICLIIPDLPHLMGGNNNSLHIKLYNAYAKKIVDHNIKNVDSYIYLSKYMDEYFKIKKPFDIIEGIYNASEEIITEIKESLPTVFYSGTLALRYGIVSLLEAFSSIENENIRLWICGAGDGEEKVREYAKKDSRIIFKGQLDRSEILKLQRRATLLINPRDGKDEFTKYSFPSKTIEYLSSGTPTVLYKLKGIPDEYYHYCYVCDEEGIMGLKNTIVKILNISKEERERMGIRAKDFIINNKNETVQSLKIINLISRLL</sequence>
<dbReference type="EMBL" id="QNVT01000005">
    <property type="protein sequence ID" value="REC63113.1"/>
    <property type="molecule type" value="Genomic_DNA"/>
</dbReference>
<gene>
    <name evidence="3" type="ORF">DRF65_07775</name>
</gene>
<dbReference type="RefSeq" id="WP_115970191.1">
    <property type="nucleotide sequence ID" value="NZ_QNVT01000005.1"/>
</dbReference>
<comment type="caution">
    <text evidence="3">The sequence shown here is derived from an EMBL/GenBank/DDBJ whole genome shotgun (WGS) entry which is preliminary data.</text>
</comment>
<keyword evidence="4" id="KW-1185">Reference proteome</keyword>
<proteinExistence type="predicted"/>
<dbReference type="SUPFAM" id="SSF53756">
    <property type="entry name" value="UDP-Glycosyltransferase/glycogen phosphorylase"/>
    <property type="match status" value="1"/>
</dbReference>
<dbReference type="GO" id="GO:0016757">
    <property type="term" value="F:glycosyltransferase activity"/>
    <property type="evidence" value="ECO:0007669"/>
    <property type="project" value="InterPro"/>
</dbReference>
<feature type="domain" description="Glycosyl transferase family 1" evidence="2">
    <location>
        <begin position="220"/>
        <end position="381"/>
    </location>
</feature>
<reference evidence="4" key="1">
    <citation type="submission" date="2018-06" db="EMBL/GenBank/DDBJ databases">
        <authorList>
            <person name="Lum Nde A."/>
            <person name="Hugo C."/>
        </authorList>
    </citation>
    <scope>NUCLEOTIDE SEQUENCE [LARGE SCALE GENOMIC DNA]</scope>
    <source>
        <strain evidence="4">1_F178</strain>
    </source>
</reference>
<dbReference type="Pfam" id="PF00534">
    <property type="entry name" value="Glycos_transf_1"/>
    <property type="match status" value="1"/>
</dbReference>
<dbReference type="GO" id="GO:0009103">
    <property type="term" value="P:lipopolysaccharide biosynthetic process"/>
    <property type="evidence" value="ECO:0007669"/>
    <property type="project" value="TreeGrafter"/>
</dbReference>
<dbReference type="InterPro" id="IPR001296">
    <property type="entry name" value="Glyco_trans_1"/>
</dbReference>
<name>A0A3D9CB65_9FLAO</name>
<organism evidence="3 4">
    <name type="scientific">Chryseobacterium pennae</name>
    <dbReference type="NCBI Taxonomy" id="2258962"/>
    <lineage>
        <taxon>Bacteria</taxon>
        <taxon>Pseudomonadati</taxon>
        <taxon>Bacteroidota</taxon>
        <taxon>Flavobacteriia</taxon>
        <taxon>Flavobacteriales</taxon>
        <taxon>Weeksellaceae</taxon>
        <taxon>Chryseobacterium group</taxon>
        <taxon>Chryseobacterium</taxon>
    </lineage>
</organism>
<keyword evidence="1" id="KW-0808">Transferase</keyword>
<evidence type="ECO:0000256" key="1">
    <source>
        <dbReference type="ARBA" id="ARBA00022679"/>
    </source>
</evidence>
<protein>
    <recommendedName>
        <fullName evidence="2">Glycosyl transferase family 1 domain-containing protein</fullName>
    </recommendedName>
</protein>
<dbReference type="AlphaFoldDB" id="A0A3D9CB65"/>
<evidence type="ECO:0000259" key="2">
    <source>
        <dbReference type="Pfam" id="PF00534"/>
    </source>
</evidence>
<dbReference type="PANTHER" id="PTHR46401">
    <property type="entry name" value="GLYCOSYLTRANSFERASE WBBK-RELATED"/>
    <property type="match status" value="1"/>
</dbReference>
<evidence type="ECO:0000313" key="4">
    <source>
        <dbReference type="Proteomes" id="UP000256686"/>
    </source>
</evidence>
<dbReference type="Gene3D" id="3.40.50.2000">
    <property type="entry name" value="Glycogen Phosphorylase B"/>
    <property type="match status" value="1"/>
</dbReference>
<accession>A0A3D9CB65</accession>
<dbReference type="PANTHER" id="PTHR46401:SF2">
    <property type="entry name" value="GLYCOSYLTRANSFERASE WBBK-RELATED"/>
    <property type="match status" value="1"/>
</dbReference>